<dbReference type="AlphaFoldDB" id="A0A6C0IFE3"/>
<organism evidence="1">
    <name type="scientific">viral metagenome</name>
    <dbReference type="NCBI Taxonomy" id="1070528"/>
    <lineage>
        <taxon>unclassified sequences</taxon>
        <taxon>metagenomes</taxon>
        <taxon>organismal metagenomes</taxon>
    </lineage>
</organism>
<name>A0A6C0IFE3_9ZZZZ</name>
<proteinExistence type="predicted"/>
<reference evidence="1" key="1">
    <citation type="journal article" date="2020" name="Nature">
        <title>Giant virus diversity and host interactions through global metagenomics.</title>
        <authorList>
            <person name="Schulz F."/>
            <person name="Roux S."/>
            <person name="Paez-Espino D."/>
            <person name="Jungbluth S."/>
            <person name="Walsh D.A."/>
            <person name="Denef V.J."/>
            <person name="McMahon K.D."/>
            <person name="Konstantinidis K.T."/>
            <person name="Eloe-Fadrosh E.A."/>
            <person name="Kyrpides N.C."/>
            <person name="Woyke T."/>
        </authorList>
    </citation>
    <scope>NUCLEOTIDE SEQUENCE</scope>
    <source>
        <strain evidence="1">GVMAG-M-3300023184-68</strain>
    </source>
</reference>
<dbReference type="EMBL" id="MN740153">
    <property type="protein sequence ID" value="QHT90243.1"/>
    <property type="molecule type" value="Genomic_DNA"/>
</dbReference>
<protein>
    <recommendedName>
        <fullName evidence="2">DUF5672 domain-containing protein</fullName>
    </recommendedName>
</protein>
<evidence type="ECO:0000313" key="1">
    <source>
        <dbReference type="EMBL" id="QHT90243.1"/>
    </source>
</evidence>
<evidence type="ECO:0008006" key="2">
    <source>
        <dbReference type="Google" id="ProtNLM"/>
    </source>
</evidence>
<accession>A0A6C0IFE3</accession>
<sequence length="248" mass="30016">MENNTIFSDPTSSLPIIIYSHSSYSDILHITICRLKKYAEKCKIIIFSNIILHNEYEHILYDENFSYSKRIEYCLNIISAKYSYLLFMHENNTLYDYMNYDHMHHVYHAIITKNIDQLRLCKNGVPNNNIEFFNKLDKYIFEIPKNDSYIFSVQPTIWKISTFLEIMQNKDYNYRNIELNIDKYMLKYLNCFYYNNEETFINTNRCKSTIFPLLHLTAYGKWLYSENIPYIDELFSEYNIDKSIRGYI</sequence>